<evidence type="ECO:0000259" key="2">
    <source>
        <dbReference type="Pfam" id="PF13542"/>
    </source>
</evidence>
<reference evidence="4" key="2">
    <citation type="journal article" date="2015" name="Microb. Drug Resist.">
        <title>Complete Sequence of Four Multidrug-Resistant MOBQ1 Plasmids Harboring blaGES-5 Isolated from Escherichia coli and Serratia marcescens Persisting in a Hospital in Canada.</title>
        <authorList>
            <consortium name="Canadian Nosocomial Infection Surveillance Program"/>
            <person name="Boyd D."/>
            <person name="Taylor G."/>
            <person name="Fuller J."/>
            <person name="Bryce E."/>
            <person name="Embree J."/>
            <person name="Gravel D."/>
            <person name="Katz K."/>
            <person name="Kibsey P."/>
            <person name="Kuhn M."/>
            <person name="Langley J."/>
            <person name="Mataseje L."/>
            <person name="Mitchell R."/>
            <person name="Roscoe D."/>
            <person name="Simor A."/>
            <person name="Thomas E."/>
            <person name="Turgeon N."/>
            <person name="Mulvey M."/>
        </authorList>
    </citation>
    <scope>NUCLEOTIDE SEQUENCE</scope>
    <source>
        <strain evidence="5">A4Y201</strain>
        <strain evidence="4">A4Y426</strain>
        <plasmid evidence="5">pG5A4Y201</plasmid>
        <plasmid evidence="4">pG5A4Y426</plasmid>
    </source>
</reference>
<gene>
    <name evidence="4" type="primary">tnpAISSm4</name>
    <name evidence="5" type="ORF">pG5A4Y201_16</name>
    <name evidence="4" type="ORF">pG5A4Y426_06</name>
</gene>
<feature type="domain" description="Transposase IS204/IS1001/IS1096/IS1165 zinc-finger" evidence="3">
    <location>
        <begin position="34"/>
        <end position="77"/>
    </location>
</feature>
<name>A0A0A0R2B2_SERMA</name>
<dbReference type="EMBL" id="KJ541068">
    <property type="protein sequence ID" value="AIU96751.1"/>
    <property type="molecule type" value="Genomic_DNA"/>
</dbReference>
<dbReference type="InterPro" id="IPR032877">
    <property type="entry name" value="Transposase_HTH"/>
</dbReference>
<dbReference type="AlphaFoldDB" id="A0A0A0R2B2"/>
<dbReference type="Pfam" id="PF13542">
    <property type="entry name" value="HTH_Tnp_ISL3"/>
    <property type="match status" value="1"/>
</dbReference>
<protein>
    <submittedName>
        <fullName evidence="4">TnpAISSm4 transposase</fullName>
    </submittedName>
</protein>
<dbReference type="PANTHER" id="PTHR33498:SF1">
    <property type="entry name" value="TRANSPOSASE FOR INSERTION SEQUENCE ELEMENT IS1557"/>
    <property type="match status" value="1"/>
</dbReference>
<proteinExistence type="predicted"/>
<geneLocation type="plasmid" evidence="4">
    <name>pG5A4Y426</name>
</geneLocation>
<evidence type="ECO:0000313" key="4">
    <source>
        <dbReference type="EMBL" id="AIU96751.1"/>
    </source>
</evidence>
<feature type="domain" description="Transposase IS204/IS1001/IS1096/IS1165 DDE" evidence="1">
    <location>
        <begin position="148"/>
        <end position="374"/>
    </location>
</feature>
<reference evidence="4" key="1">
    <citation type="submission" date="2014-03" db="EMBL/GenBank/DDBJ databases">
        <authorList>
            <person name="Saikia M."/>
            <person name="Chaudhari Y."/>
            <person name="Khan M."/>
            <person name="Devi D."/>
        </authorList>
    </citation>
    <scope>NUCLEOTIDE SEQUENCE</scope>
    <source>
        <strain evidence="5">A4Y201</strain>
        <strain evidence="4">A4Y426</strain>
        <plasmid evidence="5">pG5A4Y201</plasmid>
        <plasmid evidence="4">pG5A4Y426</plasmid>
    </source>
</reference>
<dbReference type="InterPro" id="IPR002560">
    <property type="entry name" value="Transposase_DDE"/>
</dbReference>
<organism evidence="4">
    <name type="scientific">Serratia marcescens</name>
    <dbReference type="NCBI Taxonomy" id="615"/>
    <lineage>
        <taxon>Bacteria</taxon>
        <taxon>Pseudomonadati</taxon>
        <taxon>Pseudomonadota</taxon>
        <taxon>Gammaproteobacteria</taxon>
        <taxon>Enterobacterales</taxon>
        <taxon>Yersiniaceae</taxon>
        <taxon>Serratia</taxon>
    </lineage>
</organism>
<dbReference type="NCBIfam" id="NF033550">
    <property type="entry name" value="transpos_ISL3"/>
    <property type="match status" value="1"/>
</dbReference>
<dbReference type="EMBL" id="KJ541069">
    <property type="protein sequence ID" value="AIU96788.1"/>
    <property type="molecule type" value="Genomic_DNA"/>
</dbReference>
<dbReference type="PANTHER" id="PTHR33498">
    <property type="entry name" value="TRANSPOSASE FOR INSERTION SEQUENCE ELEMENT IS1557"/>
    <property type="match status" value="1"/>
</dbReference>
<evidence type="ECO:0000259" key="1">
    <source>
        <dbReference type="Pfam" id="PF01610"/>
    </source>
</evidence>
<feature type="domain" description="Transposase IS204/IS1001/IS1096/IS1165 helix-turn-helix" evidence="2">
    <location>
        <begin position="84"/>
        <end position="132"/>
    </location>
</feature>
<dbReference type="InterPro" id="IPR047951">
    <property type="entry name" value="Transpos_ISL3"/>
</dbReference>
<keyword evidence="4" id="KW-0614">Plasmid</keyword>
<geneLocation type="plasmid" evidence="5">
    <name>pG5A4Y201</name>
</geneLocation>
<dbReference type="Pfam" id="PF14690">
    <property type="entry name" value="Zn_ribbon_ISL3"/>
    <property type="match status" value="1"/>
</dbReference>
<accession>A0A0A0R2B2</accession>
<evidence type="ECO:0000259" key="3">
    <source>
        <dbReference type="Pfam" id="PF14690"/>
    </source>
</evidence>
<evidence type="ECO:0000313" key="5">
    <source>
        <dbReference type="EMBL" id="AIU96788.1"/>
    </source>
</evidence>
<dbReference type="InterPro" id="IPR029261">
    <property type="entry name" value="Transposase_Znf"/>
</dbReference>
<dbReference type="Pfam" id="PF01610">
    <property type="entry name" value="DDE_Tnp_ISL3"/>
    <property type="match status" value="1"/>
</dbReference>
<sequence length="434" mass="49555">MFDLLNLPGVKPVDLRIGSKGITVIAEVVEGDLPQCPDCAKPLHRHGRRANVFADTPMQMQPVRLEISRPRYRCDTCGKTVTPELPFLDEKRRATKRLVDAIRQRCLGMTFHALAEQTGLAVNTIKNIAHDLIEELESTVRYETPVIMGIDEVSLAGAYRCVITNLATNNVFQILEFRTQDHLKPFFENLPNKDRVEWVCTDMWRPFKRSFSQYLPNAKLVIDKFHVVKMASEALEEERKKYQSTLTKDERIQVKKSIRWLVLKRPDNLSPAEQKALLIVRQTIPGLAQAYDFKESFFKIYDEPDKKAAMLAFEAWENSLPEKEMEKFHGLAKTVHNHYDDIFAYWDSPNRITNAYTECLNGLIKVSNRLGRGYSYDIIRAKTLYAKHARKVGSGVRLTAPSVTAIPTKSVSETVEYGPHIPTLIENAEAGDFD</sequence>
<dbReference type="RefSeq" id="WP_076611309.1">
    <property type="nucleotide sequence ID" value="NZ_KJ541068.1"/>
</dbReference>